<dbReference type="EMBL" id="CAJNDS010002196">
    <property type="protein sequence ID" value="CAE7367679.1"/>
    <property type="molecule type" value="Genomic_DNA"/>
</dbReference>
<comment type="caution">
    <text evidence="2">The sequence shown here is derived from an EMBL/GenBank/DDBJ whole genome shotgun (WGS) entry which is preliminary data.</text>
</comment>
<gene>
    <name evidence="2" type="ORF">SNAT2548_LOCUS19993</name>
</gene>
<name>A0A812Q7V5_9DINO</name>
<accession>A0A812Q7V5</accession>
<feature type="region of interest" description="Disordered" evidence="1">
    <location>
        <begin position="20"/>
        <end position="78"/>
    </location>
</feature>
<reference evidence="2" key="1">
    <citation type="submission" date="2021-02" db="EMBL/GenBank/DDBJ databases">
        <authorList>
            <person name="Dougan E. K."/>
            <person name="Rhodes N."/>
            <person name="Thang M."/>
            <person name="Chan C."/>
        </authorList>
    </citation>
    <scope>NUCLEOTIDE SEQUENCE</scope>
</reference>
<dbReference type="AlphaFoldDB" id="A0A812Q7V5"/>
<sequence length="78" mass="7967">MGAGGTTKATVVVGVGGAAVNAEVDDAVMPTKADGGSGKLRRTLRSPDVDSEEEEESKESQEANPAVKFCGVLRSTED</sequence>
<evidence type="ECO:0000313" key="3">
    <source>
        <dbReference type="Proteomes" id="UP000604046"/>
    </source>
</evidence>
<proteinExistence type="predicted"/>
<organism evidence="2 3">
    <name type="scientific">Symbiodinium natans</name>
    <dbReference type="NCBI Taxonomy" id="878477"/>
    <lineage>
        <taxon>Eukaryota</taxon>
        <taxon>Sar</taxon>
        <taxon>Alveolata</taxon>
        <taxon>Dinophyceae</taxon>
        <taxon>Suessiales</taxon>
        <taxon>Symbiodiniaceae</taxon>
        <taxon>Symbiodinium</taxon>
    </lineage>
</organism>
<evidence type="ECO:0000313" key="2">
    <source>
        <dbReference type="EMBL" id="CAE7367679.1"/>
    </source>
</evidence>
<protein>
    <submittedName>
        <fullName evidence="2">Uncharacterized protein</fullName>
    </submittedName>
</protein>
<keyword evidence="3" id="KW-1185">Reference proteome</keyword>
<evidence type="ECO:0000256" key="1">
    <source>
        <dbReference type="SAM" id="MobiDB-lite"/>
    </source>
</evidence>
<dbReference type="Proteomes" id="UP000604046">
    <property type="component" value="Unassembled WGS sequence"/>
</dbReference>